<dbReference type="InterPro" id="IPR029001">
    <property type="entry name" value="ITPase-like_fam"/>
</dbReference>
<keyword evidence="3" id="KW-0546">Nucleotide metabolism</keyword>
<dbReference type="HAMAP" id="MF_00528">
    <property type="entry name" value="Maf"/>
    <property type="match status" value="1"/>
</dbReference>
<dbReference type="EMBL" id="JACRSZ010000001">
    <property type="protein sequence ID" value="MBC8571824.1"/>
    <property type="molecule type" value="Genomic_DNA"/>
</dbReference>
<evidence type="ECO:0000313" key="4">
    <source>
        <dbReference type="EMBL" id="MBC8571824.1"/>
    </source>
</evidence>
<reference evidence="4 5" key="1">
    <citation type="submission" date="2020-08" db="EMBL/GenBank/DDBJ databases">
        <title>Genome public.</title>
        <authorList>
            <person name="Liu C."/>
            <person name="Sun Q."/>
        </authorList>
    </citation>
    <scope>NUCLEOTIDE SEQUENCE [LARGE SCALE GENOMIC DNA]</scope>
    <source>
        <strain evidence="4 5">NSJ-46</strain>
    </source>
</reference>
<evidence type="ECO:0000256" key="1">
    <source>
        <dbReference type="ARBA" id="ARBA00001968"/>
    </source>
</evidence>
<keyword evidence="5" id="KW-1185">Reference proteome</keyword>
<protein>
    <recommendedName>
        <fullName evidence="3">dTTP/UTP pyrophosphatase</fullName>
        <shortName evidence="3">dTTPase/UTPase</shortName>
        <ecNumber evidence="3">3.6.1.9</ecNumber>
    </recommendedName>
    <alternativeName>
        <fullName evidence="3">Nucleoside triphosphate pyrophosphatase</fullName>
    </alternativeName>
    <alternativeName>
        <fullName evidence="3">Nucleotide pyrophosphatase</fullName>
        <shortName evidence="3">Nucleotide PPase</shortName>
    </alternativeName>
</protein>
<feature type="site" description="Important for substrate specificity" evidence="3">
    <location>
        <position position="73"/>
    </location>
</feature>
<comment type="cofactor">
    <cofactor evidence="1 3">
        <name>a divalent metal cation</name>
        <dbReference type="ChEBI" id="CHEBI:60240"/>
    </cofactor>
</comment>
<name>A0ABR7N609_9FIRM</name>
<comment type="catalytic activity">
    <reaction evidence="3">
        <text>dTTP + H2O = dTMP + diphosphate + H(+)</text>
        <dbReference type="Rhea" id="RHEA:28534"/>
        <dbReference type="ChEBI" id="CHEBI:15377"/>
        <dbReference type="ChEBI" id="CHEBI:15378"/>
        <dbReference type="ChEBI" id="CHEBI:33019"/>
        <dbReference type="ChEBI" id="CHEBI:37568"/>
        <dbReference type="ChEBI" id="CHEBI:63528"/>
        <dbReference type="EC" id="3.6.1.9"/>
    </reaction>
</comment>
<dbReference type="NCBIfam" id="TIGR00172">
    <property type="entry name" value="maf"/>
    <property type="match status" value="1"/>
</dbReference>
<comment type="function">
    <text evidence="3">Nucleoside triphosphate pyrophosphatase that hydrolyzes dTTP and UTP. May have a dual role in cell division arrest and in preventing the incorporation of modified nucleotides into cellular nucleic acids.</text>
</comment>
<dbReference type="EC" id="3.6.1.9" evidence="3"/>
<feature type="active site" description="Proton acceptor" evidence="3">
    <location>
        <position position="72"/>
    </location>
</feature>
<sequence length="189" mass="21141">MKKIILASGSPRRKELLAQIGLDFEVIVSDAEEVMTSTYPGEVVKELSGCKAMAVALTLNEDQKDAVVIGADTVVAQDDRILGKPKDEEDAFQMLHILQGQTHQVYTGVTLISGEKKVSFYEKSDVSVYPMTDDEIWEYIHTGEPMDKAGAYGIQGHFAKYIREIRGEYTTIVGLPLGRLWHELTKFMR</sequence>
<comment type="similarity">
    <text evidence="3">Belongs to the Maf family. YhdE subfamily.</text>
</comment>
<evidence type="ECO:0000256" key="3">
    <source>
        <dbReference type="HAMAP-Rule" id="MF_00528"/>
    </source>
</evidence>
<comment type="subcellular location">
    <subcellularLocation>
        <location evidence="3">Cytoplasm</location>
    </subcellularLocation>
</comment>
<dbReference type="InterPro" id="IPR003697">
    <property type="entry name" value="Maf-like"/>
</dbReference>
<dbReference type="PANTHER" id="PTHR43213:SF5">
    <property type="entry name" value="BIFUNCTIONAL DTTP_UTP PYROPHOSPHATASE_METHYLTRANSFERASE PROTEIN-RELATED"/>
    <property type="match status" value="1"/>
</dbReference>
<dbReference type="PIRSF" id="PIRSF006305">
    <property type="entry name" value="Maf"/>
    <property type="match status" value="1"/>
</dbReference>
<evidence type="ECO:0000313" key="5">
    <source>
        <dbReference type="Proteomes" id="UP000657421"/>
    </source>
</evidence>
<proteinExistence type="inferred from homology"/>
<feature type="site" description="Important for substrate specificity" evidence="3">
    <location>
        <position position="155"/>
    </location>
</feature>
<dbReference type="SUPFAM" id="SSF52972">
    <property type="entry name" value="ITPase-like"/>
    <property type="match status" value="1"/>
</dbReference>
<dbReference type="Proteomes" id="UP000657421">
    <property type="component" value="Unassembled WGS sequence"/>
</dbReference>
<keyword evidence="3" id="KW-0963">Cytoplasm</keyword>
<comment type="catalytic activity">
    <reaction evidence="3">
        <text>UTP + H2O = UMP + diphosphate + H(+)</text>
        <dbReference type="Rhea" id="RHEA:29395"/>
        <dbReference type="ChEBI" id="CHEBI:15377"/>
        <dbReference type="ChEBI" id="CHEBI:15378"/>
        <dbReference type="ChEBI" id="CHEBI:33019"/>
        <dbReference type="ChEBI" id="CHEBI:46398"/>
        <dbReference type="ChEBI" id="CHEBI:57865"/>
        <dbReference type="EC" id="3.6.1.9"/>
    </reaction>
</comment>
<evidence type="ECO:0000256" key="2">
    <source>
        <dbReference type="ARBA" id="ARBA00022801"/>
    </source>
</evidence>
<accession>A0ABR7N609</accession>
<dbReference type="PANTHER" id="PTHR43213">
    <property type="entry name" value="BIFUNCTIONAL DTTP/UTP PYROPHOSPHATASE/METHYLTRANSFERASE PROTEIN-RELATED"/>
    <property type="match status" value="1"/>
</dbReference>
<comment type="caution">
    <text evidence="4">The sequence shown here is derived from an EMBL/GenBank/DDBJ whole genome shotgun (WGS) entry which is preliminary data.</text>
</comment>
<dbReference type="Gene3D" id="3.90.950.10">
    <property type="match status" value="1"/>
</dbReference>
<organism evidence="4 5">
    <name type="scientific">Jingyaoa shaoxingensis</name>
    <dbReference type="NCBI Taxonomy" id="2763671"/>
    <lineage>
        <taxon>Bacteria</taxon>
        <taxon>Bacillati</taxon>
        <taxon>Bacillota</taxon>
        <taxon>Clostridia</taxon>
        <taxon>Lachnospirales</taxon>
        <taxon>Lachnospiraceae</taxon>
        <taxon>Jingyaoa</taxon>
    </lineage>
</organism>
<dbReference type="Pfam" id="PF02545">
    <property type="entry name" value="Maf"/>
    <property type="match status" value="1"/>
</dbReference>
<gene>
    <name evidence="4" type="primary">maf</name>
    <name evidence="4" type="ORF">H8716_01790</name>
</gene>
<feature type="site" description="Important for substrate specificity" evidence="3">
    <location>
        <position position="12"/>
    </location>
</feature>
<comment type="caution">
    <text evidence="3">Lacks conserved residue(s) required for the propagation of feature annotation.</text>
</comment>
<dbReference type="RefSeq" id="WP_249306762.1">
    <property type="nucleotide sequence ID" value="NZ_JACRSZ010000001.1"/>
</dbReference>
<dbReference type="CDD" id="cd00555">
    <property type="entry name" value="Maf"/>
    <property type="match status" value="1"/>
</dbReference>
<keyword evidence="2 3" id="KW-0378">Hydrolase</keyword>